<evidence type="ECO:0000313" key="1">
    <source>
        <dbReference type="EMBL" id="KAA6379145.1"/>
    </source>
</evidence>
<dbReference type="SUPFAM" id="SSF46579">
    <property type="entry name" value="Prefoldin"/>
    <property type="match status" value="1"/>
</dbReference>
<reference evidence="1 2" key="1">
    <citation type="submission" date="2019-03" db="EMBL/GenBank/DDBJ databases">
        <title>Single cell metagenomics reveals metabolic interactions within the superorganism composed of flagellate Streblomastix strix and complex community of Bacteroidetes bacteria on its surface.</title>
        <authorList>
            <person name="Treitli S.C."/>
            <person name="Kolisko M."/>
            <person name="Husnik F."/>
            <person name="Keeling P."/>
            <person name="Hampl V."/>
        </authorList>
    </citation>
    <scope>NUCLEOTIDE SEQUENCE [LARGE SCALE GENOMIC DNA]</scope>
    <source>
        <strain evidence="1">ST1C</strain>
    </source>
</reference>
<accession>A0A5J4V9H4</accession>
<dbReference type="OrthoDB" id="433124at2759"/>
<dbReference type="EMBL" id="SNRW01008680">
    <property type="protein sequence ID" value="KAA6379145.1"/>
    <property type="molecule type" value="Genomic_DNA"/>
</dbReference>
<sequence>MQKSGMKSISSLANLGCQFLCEAKIPDVTQLFIDVGLNINVEMSQIEALHFIPKRIKVLNIFAIEISNKIAKLQADLRIINAGVGIKEKFGEQTKL</sequence>
<comment type="caution">
    <text evidence="1">The sequence shown here is derived from an EMBL/GenBank/DDBJ whole genome shotgun (WGS) entry which is preliminary data.</text>
</comment>
<proteinExistence type="predicted"/>
<gene>
    <name evidence="1" type="ORF">EZS28_025330</name>
</gene>
<name>A0A5J4V9H4_9EUKA</name>
<dbReference type="Proteomes" id="UP000324800">
    <property type="component" value="Unassembled WGS sequence"/>
</dbReference>
<organism evidence="1 2">
    <name type="scientific">Streblomastix strix</name>
    <dbReference type="NCBI Taxonomy" id="222440"/>
    <lineage>
        <taxon>Eukaryota</taxon>
        <taxon>Metamonada</taxon>
        <taxon>Preaxostyla</taxon>
        <taxon>Oxymonadida</taxon>
        <taxon>Streblomastigidae</taxon>
        <taxon>Streblomastix</taxon>
    </lineage>
</organism>
<dbReference type="Pfam" id="PF02996">
    <property type="entry name" value="Prefoldin"/>
    <property type="match status" value="1"/>
</dbReference>
<evidence type="ECO:0000313" key="2">
    <source>
        <dbReference type="Proteomes" id="UP000324800"/>
    </source>
</evidence>
<dbReference type="AlphaFoldDB" id="A0A5J4V9H4"/>
<protein>
    <submittedName>
        <fullName evidence="1">Uncharacterized protein</fullName>
    </submittedName>
</protein>
<dbReference type="Gene3D" id="1.10.287.370">
    <property type="match status" value="1"/>
</dbReference>
<dbReference type="InterPro" id="IPR004127">
    <property type="entry name" value="Prefoldin_subunit_alpha"/>
</dbReference>
<dbReference type="InterPro" id="IPR009053">
    <property type="entry name" value="Prefoldin"/>
</dbReference>